<dbReference type="EMBL" id="WNDX01000089">
    <property type="protein sequence ID" value="KAF1042254.1"/>
    <property type="molecule type" value="Genomic_DNA"/>
</dbReference>
<reference evidence="2" key="1">
    <citation type="journal article" date="2020" name="MBio">
        <title>Horizontal gene transfer to a defensive symbiont with a reduced genome amongst a multipartite beetle microbiome.</title>
        <authorList>
            <person name="Waterworth S.C."/>
            <person name="Florez L.V."/>
            <person name="Rees E.R."/>
            <person name="Hertweck C."/>
            <person name="Kaltenpoth M."/>
            <person name="Kwan J.C."/>
        </authorList>
    </citation>
    <scope>NUCLEOTIDE SEQUENCE [LARGE SCALE GENOMIC DNA]</scope>
</reference>
<proteinExistence type="predicted"/>
<evidence type="ECO:0000313" key="2">
    <source>
        <dbReference type="Proteomes" id="UP000462435"/>
    </source>
</evidence>
<evidence type="ECO:0000313" key="1">
    <source>
        <dbReference type="EMBL" id="KAF1042254.1"/>
    </source>
</evidence>
<protein>
    <submittedName>
        <fullName evidence="1">Uncharacterized protein</fullName>
    </submittedName>
</protein>
<comment type="caution">
    <text evidence="1">The sequence shown here is derived from an EMBL/GenBank/DDBJ whole genome shotgun (WGS) entry which is preliminary data.</text>
</comment>
<dbReference type="AlphaFoldDB" id="A0A7V8FVG5"/>
<gene>
    <name evidence="1" type="ORF">GAK35_02825</name>
</gene>
<dbReference type="Proteomes" id="UP000462435">
    <property type="component" value="Unassembled WGS sequence"/>
</dbReference>
<accession>A0A7V8FVG5</accession>
<name>A0A7V8FVG5_9BURK</name>
<sequence length="160" mass="16663">MSTTSPADDPQQAGTVIADAVLLATLRAMPADPALRPAFNTLQQYANQSLEAIIAGLAARLHADTLAAQPPAPVTAGHSLAGAEARARRRAATARQCRAVAQEMVFAALSHLGDPTWNPLAPPAQDLGPVSMPNMLATLLAGMAPDEQTREQPAPDIPYD</sequence>
<organism evidence="1 2">
    <name type="scientific">Herbaspirillum frisingense</name>
    <dbReference type="NCBI Taxonomy" id="92645"/>
    <lineage>
        <taxon>Bacteria</taxon>
        <taxon>Pseudomonadati</taxon>
        <taxon>Pseudomonadota</taxon>
        <taxon>Betaproteobacteria</taxon>
        <taxon>Burkholderiales</taxon>
        <taxon>Oxalobacteraceae</taxon>
        <taxon>Herbaspirillum</taxon>
    </lineage>
</organism>